<evidence type="ECO:0000313" key="1">
    <source>
        <dbReference type="EMBL" id="GAG21183.1"/>
    </source>
</evidence>
<proteinExistence type="predicted"/>
<name>X0W9A7_9ZZZZ</name>
<sequence length="60" mass="6836">PTMTDVPTPERPEMAQDEYCEGFMAGVKYAREAALRGLSQADNLVEKMAFMQERLKETPR</sequence>
<protein>
    <submittedName>
        <fullName evidence="1">Uncharacterized protein</fullName>
    </submittedName>
</protein>
<gene>
    <name evidence="1" type="ORF">S01H1_47391</name>
</gene>
<reference evidence="1" key="1">
    <citation type="journal article" date="2014" name="Front. Microbiol.">
        <title>High frequency of phylogenetically diverse reductive dehalogenase-homologous genes in deep subseafloor sedimentary metagenomes.</title>
        <authorList>
            <person name="Kawai M."/>
            <person name="Futagami T."/>
            <person name="Toyoda A."/>
            <person name="Takaki Y."/>
            <person name="Nishi S."/>
            <person name="Hori S."/>
            <person name="Arai W."/>
            <person name="Tsubouchi T."/>
            <person name="Morono Y."/>
            <person name="Uchiyama I."/>
            <person name="Ito T."/>
            <person name="Fujiyama A."/>
            <person name="Inagaki F."/>
            <person name="Takami H."/>
        </authorList>
    </citation>
    <scope>NUCLEOTIDE SEQUENCE</scope>
    <source>
        <strain evidence="1">Expedition CK06-06</strain>
    </source>
</reference>
<dbReference type="EMBL" id="BARS01030383">
    <property type="protein sequence ID" value="GAG21183.1"/>
    <property type="molecule type" value="Genomic_DNA"/>
</dbReference>
<comment type="caution">
    <text evidence="1">The sequence shown here is derived from an EMBL/GenBank/DDBJ whole genome shotgun (WGS) entry which is preliminary data.</text>
</comment>
<feature type="non-terminal residue" evidence="1">
    <location>
        <position position="1"/>
    </location>
</feature>
<dbReference type="AlphaFoldDB" id="X0W9A7"/>
<accession>X0W9A7</accession>
<organism evidence="1">
    <name type="scientific">marine sediment metagenome</name>
    <dbReference type="NCBI Taxonomy" id="412755"/>
    <lineage>
        <taxon>unclassified sequences</taxon>
        <taxon>metagenomes</taxon>
        <taxon>ecological metagenomes</taxon>
    </lineage>
</organism>